<dbReference type="OrthoDB" id="3896938at2"/>
<feature type="domain" description="Methyltransferase type 11" evidence="2">
    <location>
        <begin position="123"/>
        <end position="172"/>
    </location>
</feature>
<evidence type="ECO:0000313" key="4">
    <source>
        <dbReference type="Proteomes" id="UP000193804"/>
    </source>
</evidence>
<dbReference type="SUPFAM" id="SSF53335">
    <property type="entry name" value="S-adenosyl-L-methionine-dependent methyltransferases"/>
    <property type="match status" value="1"/>
</dbReference>
<evidence type="ECO:0000259" key="2">
    <source>
        <dbReference type="Pfam" id="PF08241"/>
    </source>
</evidence>
<evidence type="ECO:0000313" key="3">
    <source>
        <dbReference type="EMBL" id="SMG45934.1"/>
    </source>
</evidence>
<keyword evidence="4" id="KW-1185">Reference proteome</keyword>
<proteinExistence type="predicted"/>
<dbReference type="PANTHER" id="PTHR44068">
    <property type="entry name" value="ZGC:194242"/>
    <property type="match status" value="1"/>
</dbReference>
<dbReference type="RefSeq" id="WP_085518335.1">
    <property type="nucleotide sequence ID" value="NZ_FXAW01000007.1"/>
</dbReference>
<dbReference type="GO" id="GO:0032259">
    <property type="term" value="P:methylation"/>
    <property type="evidence" value="ECO:0007669"/>
    <property type="project" value="UniProtKB-KW"/>
</dbReference>
<name>A0A1X7KXG9_9BACT</name>
<keyword evidence="1 3" id="KW-0808">Transferase</keyword>
<dbReference type="Pfam" id="PF08241">
    <property type="entry name" value="Methyltransf_11"/>
    <property type="match status" value="1"/>
</dbReference>
<protein>
    <submittedName>
        <fullName evidence="3">Methyltransferase domain-containing protein</fullName>
    </submittedName>
</protein>
<accession>A0A1X7KXG9</accession>
<dbReference type="PANTHER" id="PTHR44068:SF11">
    <property type="entry name" value="GERANYL DIPHOSPHATE 2-C-METHYLTRANSFERASE"/>
    <property type="match status" value="1"/>
</dbReference>
<dbReference type="CDD" id="cd02440">
    <property type="entry name" value="AdoMet_MTases"/>
    <property type="match status" value="1"/>
</dbReference>
<dbReference type="STRING" id="1028.SAMN05661096_03198"/>
<keyword evidence="3" id="KW-0489">Methyltransferase</keyword>
<evidence type="ECO:0000256" key="1">
    <source>
        <dbReference type="ARBA" id="ARBA00022679"/>
    </source>
</evidence>
<organism evidence="3 4">
    <name type="scientific">Marivirga sericea</name>
    <dbReference type="NCBI Taxonomy" id="1028"/>
    <lineage>
        <taxon>Bacteria</taxon>
        <taxon>Pseudomonadati</taxon>
        <taxon>Bacteroidota</taxon>
        <taxon>Cytophagia</taxon>
        <taxon>Cytophagales</taxon>
        <taxon>Marivirgaceae</taxon>
        <taxon>Marivirga</taxon>
    </lineage>
</organism>
<dbReference type="GO" id="GO:0008757">
    <property type="term" value="F:S-adenosylmethionine-dependent methyltransferase activity"/>
    <property type="evidence" value="ECO:0007669"/>
    <property type="project" value="InterPro"/>
</dbReference>
<dbReference type="InterPro" id="IPR050447">
    <property type="entry name" value="Erg6_SMT_methyltransf"/>
</dbReference>
<reference evidence="4" key="1">
    <citation type="submission" date="2017-04" db="EMBL/GenBank/DDBJ databases">
        <authorList>
            <person name="Varghese N."/>
            <person name="Submissions S."/>
        </authorList>
    </citation>
    <scope>NUCLEOTIDE SEQUENCE [LARGE SCALE GENOMIC DNA]</scope>
    <source>
        <strain evidence="4">DSM 4125</strain>
    </source>
</reference>
<dbReference type="EMBL" id="FXAW01000007">
    <property type="protein sequence ID" value="SMG45934.1"/>
    <property type="molecule type" value="Genomic_DNA"/>
</dbReference>
<dbReference type="Gene3D" id="3.40.50.150">
    <property type="entry name" value="Vaccinia Virus protein VP39"/>
    <property type="match status" value="1"/>
</dbReference>
<sequence>MKRIISFLLRNIPRKYIQRISGISLKVIGLFYRGDNVYCPINGKGYRKFLPYGRVNPRENALCPDTLSLERHRLIWLYLKEKTNFFNSKLKVLHVAPEQCFMDHFEKLHGENYITADIESPLAKVKMDIHDIPFPENTFDVIFCNHVMEHVENDIKAMSELQRVLKPGGWGIIQIPFFEPIPEKTFEDNSITDPKEREKIFGQDDHVRLYGKDYPDRLRKAGFEVTEDNYINELPEYRVKKYALPKGEIIYKVEK</sequence>
<dbReference type="Proteomes" id="UP000193804">
    <property type="component" value="Unassembled WGS sequence"/>
</dbReference>
<dbReference type="InterPro" id="IPR029063">
    <property type="entry name" value="SAM-dependent_MTases_sf"/>
</dbReference>
<dbReference type="AlphaFoldDB" id="A0A1X7KXG9"/>
<gene>
    <name evidence="3" type="ORF">SAMN05661096_03198</name>
</gene>
<dbReference type="InterPro" id="IPR013216">
    <property type="entry name" value="Methyltransf_11"/>
</dbReference>